<feature type="region of interest" description="Disordered" evidence="1">
    <location>
        <begin position="100"/>
        <end position="135"/>
    </location>
</feature>
<reference evidence="3" key="1">
    <citation type="submission" date="2017-02" db="UniProtKB">
        <authorList>
            <consortium name="WormBaseParasite"/>
        </authorList>
    </citation>
    <scope>IDENTIFICATION</scope>
</reference>
<dbReference type="WBParaSite" id="ALUE_0001825401-mRNA-1">
    <property type="protein sequence ID" value="ALUE_0001825401-mRNA-1"/>
    <property type="gene ID" value="ALUE_0001825401"/>
</dbReference>
<evidence type="ECO:0000313" key="2">
    <source>
        <dbReference type="Proteomes" id="UP000036681"/>
    </source>
</evidence>
<evidence type="ECO:0000313" key="3">
    <source>
        <dbReference type="WBParaSite" id="ALUE_0001825401-mRNA-1"/>
    </source>
</evidence>
<sequence>MLVCILIMCIIGLLGIMLKVVHYTGNWPTRIGRLAKSEDLVSVRWGLVQQPSICLTKPQENFCFGDIFFLSVLALTGNLNRVRWSIGLVQNEEGSVGKCQQWQGTNSKSVSSSRAELREDGIAVTPGTGPDPTAT</sequence>
<keyword evidence="2" id="KW-1185">Reference proteome</keyword>
<dbReference type="Proteomes" id="UP000036681">
    <property type="component" value="Unplaced"/>
</dbReference>
<accession>A0A0M3IIA5</accession>
<proteinExistence type="predicted"/>
<evidence type="ECO:0000256" key="1">
    <source>
        <dbReference type="SAM" id="MobiDB-lite"/>
    </source>
</evidence>
<dbReference type="AlphaFoldDB" id="A0A0M3IIA5"/>
<name>A0A0M3IIA5_ASCLU</name>
<feature type="compositionally biased region" description="Polar residues" evidence="1">
    <location>
        <begin position="100"/>
        <end position="114"/>
    </location>
</feature>
<organism evidence="2 3">
    <name type="scientific">Ascaris lumbricoides</name>
    <name type="common">Giant roundworm</name>
    <dbReference type="NCBI Taxonomy" id="6252"/>
    <lineage>
        <taxon>Eukaryota</taxon>
        <taxon>Metazoa</taxon>
        <taxon>Ecdysozoa</taxon>
        <taxon>Nematoda</taxon>
        <taxon>Chromadorea</taxon>
        <taxon>Rhabditida</taxon>
        <taxon>Spirurina</taxon>
        <taxon>Ascaridomorpha</taxon>
        <taxon>Ascaridoidea</taxon>
        <taxon>Ascarididae</taxon>
        <taxon>Ascaris</taxon>
    </lineage>
</organism>
<protein>
    <submittedName>
        <fullName evidence="3">Secreted protein</fullName>
    </submittedName>
</protein>